<dbReference type="AlphaFoldDB" id="A0A1S1P345"/>
<sequence>MDKIAEKMKRAAALMAAIMAMIAAVMKAIFGGSWSELKHDVARHAKAAKEMAGISGDAVNAVGRGVGHVLSGPLRALDLTATAIGNTLGALLPQAPVTAKAVADAAVERDETRVQHFAPENSPAQAALVSSNVVGIRIQSAASSLQRRGGELHDIYRDDLTPPVAHWLESLTAAQLQAVVDAPSYALDRHINARSKADLLPGLPRVLSSTARLARAAAEVDVGPAAMEEMMRKARANMRGDRAEVAEMMKRGLRPRPQEPEADGPAFQPRGPRPSPRPSFH</sequence>
<gene>
    <name evidence="3" type="ORF">BK022_22215</name>
</gene>
<organism evidence="3 4">
    <name type="scientific">Methylorubrum extorquens</name>
    <name type="common">Methylobacterium dichloromethanicum</name>
    <name type="synonym">Methylobacterium extorquens</name>
    <dbReference type="NCBI Taxonomy" id="408"/>
    <lineage>
        <taxon>Bacteria</taxon>
        <taxon>Pseudomonadati</taxon>
        <taxon>Pseudomonadota</taxon>
        <taxon>Alphaproteobacteria</taxon>
        <taxon>Hyphomicrobiales</taxon>
        <taxon>Methylobacteriaceae</taxon>
        <taxon>Methylorubrum</taxon>
    </lineage>
</organism>
<keyword evidence="2" id="KW-0812">Transmembrane</keyword>
<keyword evidence="2" id="KW-1133">Transmembrane helix</keyword>
<evidence type="ECO:0000313" key="4">
    <source>
        <dbReference type="Proteomes" id="UP000180215"/>
    </source>
</evidence>
<feature type="compositionally biased region" description="Pro residues" evidence="1">
    <location>
        <begin position="271"/>
        <end position="281"/>
    </location>
</feature>
<accession>A0A1S1P345</accession>
<evidence type="ECO:0000256" key="2">
    <source>
        <dbReference type="SAM" id="Phobius"/>
    </source>
</evidence>
<dbReference type="Proteomes" id="UP000180215">
    <property type="component" value="Unassembled WGS sequence"/>
</dbReference>
<protein>
    <submittedName>
        <fullName evidence="3">Uncharacterized protein</fullName>
    </submittedName>
</protein>
<keyword evidence="2" id="KW-0472">Membrane</keyword>
<feature type="region of interest" description="Disordered" evidence="1">
    <location>
        <begin position="236"/>
        <end position="281"/>
    </location>
</feature>
<reference evidence="3 4" key="1">
    <citation type="submission" date="2016-10" db="EMBL/GenBank/DDBJ databases">
        <title>Draft genome sequence of Methylobacterium extorquens CP3, a seed endophyte of Crotalaria pumila with plant growth-promoting and metal tolerance properties.</title>
        <authorList>
            <person name="Sanchez-Lopez A.S."/>
            <person name="Van Hamme J.D."/>
            <person name="Thijs S."/>
            <person name="Mcammond B.M."/>
            <person name="Stevens V."/>
            <person name="Gonzalez-Chavez M.D.C."/>
            <person name="Vangronsveld J."/>
        </authorList>
    </citation>
    <scope>NUCLEOTIDE SEQUENCE [LARGE SCALE GENOMIC DNA]</scope>
    <source>
        <strain evidence="3 4">CP3</strain>
    </source>
</reference>
<comment type="caution">
    <text evidence="3">The sequence shown here is derived from an EMBL/GenBank/DDBJ whole genome shotgun (WGS) entry which is preliminary data.</text>
</comment>
<evidence type="ECO:0000256" key="1">
    <source>
        <dbReference type="SAM" id="MobiDB-lite"/>
    </source>
</evidence>
<feature type="compositionally biased region" description="Basic and acidic residues" evidence="1">
    <location>
        <begin position="238"/>
        <end position="250"/>
    </location>
</feature>
<name>A0A1S1P345_METEX</name>
<proteinExistence type="predicted"/>
<evidence type="ECO:0000313" key="3">
    <source>
        <dbReference type="EMBL" id="OHV15002.1"/>
    </source>
</evidence>
<dbReference type="EMBL" id="MNAO01000370">
    <property type="protein sequence ID" value="OHV15002.1"/>
    <property type="molecule type" value="Genomic_DNA"/>
</dbReference>
<feature type="transmembrane region" description="Helical" evidence="2">
    <location>
        <begin position="12"/>
        <end position="34"/>
    </location>
</feature>